<dbReference type="GO" id="GO:0005886">
    <property type="term" value="C:plasma membrane"/>
    <property type="evidence" value="ECO:0007669"/>
    <property type="project" value="UniProtKB-SubCell"/>
</dbReference>
<dbReference type="GO" id="GO:0015031">
    <property type="term" value="P:protein transport"/>
    <property type="evidence" value="ECO:0007669"/>
    <property type="project" value="UniProtKB-KW"/>
</dbReference>
<feature type="region of interest" description="Disordered" evidence="10">
    <location>
        <begin position="48"/>
        <end position="100"/>
    </location>
</feature>
<organism evidence="13">
    <name type="scientific">Candidatus Kentrum sp. TUN</name>
    <dbReference type="NCBI Taxonomy" id="2126343"/>
    <lineage>
        <taxon>Bacteria</taxon>
        <taxon>Pseudomonadati</taxon>
        <taxon>Pseudomonadota</taxon>
        <taxon>Gammaproteobacteria</taxon>
        <taxon>Candidatus Kentrum</taxon>
    </lineage>
</organism>
<keyword evidence="6" id="KW-0812">Transmembrane</keyword>
<dbReference type="AlphaFoldDB" id="A0A451A1T6"/>
<feature type="domain" description="TonB C-terminal" evidence="11">
    <location>
        <begin position="162"/>
        <end position="254"/>
    </location>
</feature>
<keyword evidence="9" id="KW-0472">Membrane</keyword>
<dbReference type="InterPro" id="IPR037682">
    <property type="entry name" value="TonB_C"/>
</dbReference>
<dbReference type="Pfam" id="PF03544">
    <property type="entry name" value="TonB_C"/>
    <property type="match status" value="1"/>
</dbReference>
<dbReference type="PANTHER" id="PTHR33446">
    <property type="entry name" value="PROTEIN TONB-RELATED"/>
    <property type="match status" value="1"/>
</dbReference>
<evidence type="ECO:0000259" key="11">
    <source>
        <dbReference type="PROSITE" id="PS52015"/>
    </source>
</evidence>
<evidence type="ECO:0000256" key="6">
    <source>
        <dbReference type="ARBA" id="ARBA00022692"/>
    </source>
</evidence>
<evidence type="ECO:0000256" key="5">
    <source>
        <dbReference type="ARBA" id="ARBA00022519"/>
    </source>
</evidence>
<name>A0A451A1T6_9GAMM</name>
<evidence type="ECO:0000313" key="12">
    <source>
        <dbReference type="EMBL" id="VFK55545.1"/>
    </source>
</evidence>
<keyword evidence="3" id="KW-0813">Transport</keyword>
<dbReference type="Gene3D" id="3.30.1150.10">
    <property type="match status" value="1"/>
</dbReference>
<evidence type="ECO:0000256" key="10">
    <source>
        <dbReference type="SAM" id="MobiDB-lite"/>
    </source>
</evidence>
<keyword evidence="5" id="KW-0997">Cell inner membrane</keyword>
<evidence type="ECO:0000256" key="3">
    <source>
        <dbReference type="ARBA" id="ARBA00022448"/>
    </source>
</evidence>
<evidence type="ECO:0000256" key="9">
    <source>
        <dbReference type="ARBA" id="ARBA00023136"/>
    </source>
</evidence>
<proteinExistence type="inferred from homology"/>
<evidence type="ECO:0000313" key="14">
    <source>
        <dbReference type="EMBL" id="VFK69245.1"/>
    </source>
</evidence>
<feature type="compositionally biased region" description="Polar residues" evidence="10">
    <location>
        <begin position="67"/>
        <end position="89"/>
    </location>
</feature>
<dbReference type="EMBL" id="CAADFV010000192">
    <property type="protein sequence ID" value="VFK69245.1"/>
    <property type="molecule type" value="Genomic_DNA"/>
</dbReference>
<reference evidence="13" key="1">
    <citation type="submission" date="2019-02" db="EMBL/GenBank/DDBJ databases">
        <authorList>
            <person name="Gruber-Vodicka R. H."/>
            <person name="Seah K. B. B."/>
        </authorList>
    </citation>
    <scope>NUCLEOTIDE SEQUENCE</scope>
    <source>
        <strain evidence="12">BECK_BY1</strain>
        <strain evidence="14">BECK_BY2</strain>
        <strain evidence="13">BECK_BY3</strain>
    </source>
</reference>
<dbReference type="EMBL" id="CAADFY010000193">
    <property type="protein sequence ID" value="VFK59985.1"/>
    <property type="molecule type" value="Genomic_DNA"/>
</dbReference>
<keyword evidence="7" id="KW-0653">Protein transport</keyword>
<dbReference type="NCBIfam" id="TIGR01352">
    <property type="entry name" value="tonB_Cterm"/>
    <property type="match status" value="1"/>
</dbReference>
<keyword evidence="4" id="KW-1003">Cell membrane</keyword>
<comment type="subcellular location">
    <subcellularLocation>
        <location evidence="1">Cell inner membrane</location>
        <topology evidence="1">Single-pass membrane protein</topology>
        <orientation evidence="1">Periplasmic side</orientation>
    </subcellularLocation>
</comment>
<keyword evidence="8" id="KW-1133">Transmembrane helix</keyword>
<sequence>MKKIDSPIIIGFIVSGLLHAAIAVAMSVISPLKSAPMGNHREPITLTLVTPKASPAEKQADPKTEKSVPQNLEQASLTPSARKNTQQSRPDPMQVAKKPVVAEKVVSRKVKTVPKIAKVTPEPAPLASVSHAMPVPGSPPVANGPDKISDAQFMTVDREKQQYLAALRARIERGKFYPLVSRRRGEEGKIVIGFVIRKNGELTDLTVIKSSGVRRLDNAALKTLRKITPFKPIPGILMREKWGLSVPIIYDLQE</sequence>
<evidence type="ECO:0000256" key="2">
    <source>
        <dbReference type="ARBA" id="ARBA00006555"/>
    </source>
</evidence>
<accession>A0A451A1T6</accession>
<dbReference type="InterPro" id="IPR006260">
    <property type="entry name" value="TonB/TolA_C"/>
</dbReference>
<comment type="similarity">
    <text evidence="2">Belongs to the TonB family.</text>
</comment>
<protein>
    <submittedName>
        <fullName evidence="13">Outer membrane transport energization protein TonB</fullName>
    </submittedName>
</protein>
<evidence type="ECO:0000256" key="4">
    <source>
        <dbReference type="ARBA" id="ARBA00022475"/>
    </source>
</evidence>
<dbReference type="InterPro" id="IPR051045">
    <property type="entry name" value="TonB-dependent_transducer"/>
</dbReference>
<dbReference type="SUPFAM" id="SSF74653">
    <property type="entry name" value="TolA/TonB C-terminal domain"/>
    <property type="match status" value="1"/>
</dbReference>
<evidence type="ECO:0000256" key="7">
    <source>
        <dbReference type="ARBA" id="ARBA00022927"/>
    </source>
</evidence>
<evidence type="ECO:0000256" key="8">
    <source>
        <dbReference type="ARBA" id="ARBA00022989"/>
    </source>
</evidence>
<evidence type="ECO:0000256" key="1">
    <source>
        <dbReference type="ARBA" id="ARBA00004383"/>
    </source>
</evidence>
<dbReference type="EMBL" id="CAADFX010000034">
    <property type="protein sequence ID" value="VFK55545.1"/>
    <property type="molecule type" value="Genomic_DNA"/>
</dbReference>
<dbReference type="PROSITE" id="PS52015">
    <property type="entry name" value="TONB_CTD"/>
    <property type="match status" value="1"/>
</dbReference>
<dbReference type="GO" id="GO:0055085">
    <property type="term" value="P:transmembrane transport"/>
    <property type="evidence" value="ECO:0007669"/>
    <property type="project" value="InterPro"/>
</dbReference>
<gene>
    <name evidence="12" type="ORF">BECKTUN1418D_GA0071000_10347</name>
    <name evidence="14" type="ORF">BECKTUN1418E_GA0071001_11925</name>
    <name evidence="13" type="ORF">BECKTUN1418F_GA0071002_11936</name>
</gene>
<evidence type="ECO:0000313" key="13">
    <source>
        <dbReference type="EMBL" id="VFK59985.1"/>
    </source>
</evidence>